<dbReference type="Proteomes" id="UP000824120">
    <property type="component" value="Chromosome 3"/>
</dbReference>
<evidence type="ECO:0000256" key="1">
    <source>
        <dbReference type="ARBA" id="ARBA00022723"/>
    </source>
</evidence>
<name>A0A9J5ZYC8_SOLCO</name>
<keyword evidence="1" id="KW-0479">Metal-binding</keyword>
<reference evidence="6 7" key="1">
    <citation type="submission" date="2020-09" db="EMBL/GenBank/DDBJ databases">
        <title>De no assembly of potato wild relative species, Solanum commersonii.</title>
        <authorList>
            <person name="Cho K."/>
        </authorList>
    </citation>
    <scope>NUCLEOTIDE SEQUENCE [LARGE SCALE GENOMIC DNA]</scope>
    <source>
        <strain evidence="6">LZ3.2</strain>
        <tissue evidence="6">Leaf</tissue>
    </source>
</reference>
<proteinExistence type="predicted"/>
<dbReference type="SMART" id="SM00575">
    <property type="entry name" value="ZnF_PMZ"/>
    <property type="match status" value="1"/>
</dbReference>
<evidence type="ECO:0000313" key="7">
    <source>
        <dbReference type="Proteomes" id="UP000824120"/>
    </source>
</evidence>
<organism evidence="6 7">
    <name type="scientific">Solanum commersonii</name>
    <name type="common">Commerson's wild potato</name>
    <name type="synonym">Commerson's nightshade</name>
    <dbReference type="NCBI Taxonomy" id="4109"/>
    <lineage>
        <taxon>Eukaryota</taxon>
        <taxon>Viridiplantae</taxon>
        <taxon>Streptophyta</taxon>
        <taxon>Embryophyta</taxon>
        <taxon>Tracheophyta</taxon>
        <taxon>Spermatophyta</taxon>
        <taxon>Magnoliopsida</taxon>
        <taxon>eudicotyledons</taxon>
        <taxon>Gunneridae</taxon>
        <taxon>Pentapetalae</taxon>
        <taxon>asterids</taxon>
        <taxon>lamiids</taxon>
        <taxon>Solanales</taxon>
        <taxon>Solanaceae</taxon>
        <taxon>Solanoideae</taxon>
        <taxon>Solaneae</taxon>
        <taxon>Solanum</taxon>
    </lineage>
</organism>
<comment type="caution">
    <text evidence="6">The sequence shown here is derived from an EMBL/GenBank/DDBJ whole genome shotgun (WGS) entry which is preliminary data.</text>
</comment>
<keyword evidence="2" id="KW-0863">Zinc-finger</keyword>
<gene>
    <name evidence="6" type="ORF">H5410_017157</name>
</gene>
<evidence type="ECO:0000259" key="5">
    <source>
        <dbReference type="SMART" id="SM00575"/>
    </source>
</evidence>
<dbReference type="PANTHER" id="PTHR31973:SF183">
    <property type="entry name" value="SWIM-TYPE DOMAIN-CONTAINING PROTEIN"/>
    <property type="match status" value="1"/>
</dbReference>
<dbReference type="GO" id="GO:0008270">
    <property type="term" value="F:zinc ion binding"/>
    <property type="evidence" value="ECO:0007669"/>
    <property type="project" value="UniProtKB-KW"/>
</dbReference>
<sequence>MILLQNERLGDHSKESLGDHSNESLGDHLMIIHDDPTNVENQSVDAEDPERECCEEMQGEQELRSQSNHSFSDGTNLCINQTFSNKNELQLLLPEAAGKKCFDFATLRSCTKYLKAYSLEEFDNHFDEFKNKCPTTAVVLEYDIGFEKWGRTHFPGSRYDVMTTNIAESLNVMLIDERERTAYILKSMGNQMVPSVEKIARKKMIEGDSLYVENVTGDDNQFIVSGVSVTAYVNLLEKSCSFRKYDLIKIPCAHAMAVLRSKHGNEYGMSIYEFSSPLYKVESFFLAYLDYINVVSL</sequence>
<evidence type="ECO:0000256" key="3">
    <source>
        <dbReference type="ARBA" id="ARBA00022833"/>
    </source>
</evidence>
<accession>A0A9J5ZYC8</accession>
<feature type="region of interest" description="Disordered" evidence="4">
    <location>
        <begin position="1"/>
        <end position="23"/>
    </location>
</feature>
<protein>
    <recommendedName>
        <fullName evidence="5">Zinc finger PMZ-type domain-containing protein</fullName>
    </recommendedName>
</protein>
<keyword evidence="7" id="KW-1185">Reference proteome</keyword>
<dbReference type="AlphaFoldDB" id="A0A9J5ZYC8"/>
<feature type="compositionally biased region" description="Basic and acidic residues" evidence="4">
    <location>
        <begin position="8"/>
        <end position="23"/>
    </location>
</feature>
<dbReference type="PANTHER" id="PTHR31973">
    <property type="entry name" value="POLYPROTEIN, PUTATIVE-RELATED"/>
    <property type="match status" value="1"/>
</dbReference>
<evidence type="ECO:0000313" key="6">
    <source>
        <dbReference type="EMBL" id="KAG5617333.1"/>
    </source>
</evidence>
<feature type="domain" description="Zinc finger PMZ-type" evidence="5">
    <location>
        <begin position="238"/>
        <end position="265"/>
    </location>
</feature>
<dbReference type="EMBL" id="JACXVP010000003">
    <property type="protein sequence ID" value="KAG5617333.1"/>
    <property type="molecule type" value="Genomic_DNA"/>
</dbReference>
<evidence type="ECO:0000256" key="2">
    <source>
        <dbReference type="ARBA" id="ARBA00022771"/>
    </source>
</evidence>
<keyword evidence="3" id="KW-0862">Zinc</keyword>
<dbReference type="InterPro" id="IPR006564">
    <property type="entry name" value="Znf_PMZ"/>
</dbReference>
<dbReference type="InterPro" id="IPR007527">
    <property type="entry name" value="Znf_SWIM"/>
</dbReference>
<dbReference type="OrthoDB" id="1305035at2759"/>
<dbReference type="Pfam" id="PF04434">
    <property type="entry name" value="SWIM"/>
    <property type="match status" value="1"/>
</dbReference>
<evidence type="ECO:0000256" key="4">
    <source>
        <dbReference type="SAM" id="MobiDB-lite"/>
    </source>
</evidence>